<dbReference type="RefSeq" id="WP_065525917.1">
    <property type="nucleotide sequence ID" value="NZ_CP016543.2"/>
</dbReference>
<dbReference type="EMBL" id="CP016543">
    <property type="protein sequence ID" value="ANU22828.1"/>
    <property type="molecule type" value="Genomic_DNA"/>
</dbReference>
<feature type="chain" id="PRO_5039123901" description="NgoFVII family restriction endonuclease" evidence="2">
    <location>
        <begin position="25"/>
        <end position="238"/>
    </location>
</feature>
<dbReference type="PANTHER" id="PTHR37313:SF2">
    <property type="entry name" value="UPF0749 PROTEIN YLXX"/>
    <property type="match status" value="1"/>
</dbReference>
<keyword evidence="2" id="KW-0732">Signal</keyword>
<dbReference type="Pfam" id="PF05949">
    <property type="entry name" value="DUF881"/>
    <property type="match status" value="1"/>
</dbReference>
<evidence type="ECO:0000313" key="3">
    <source>
        <dbReference type="EMBL" id="ANU22828.1"/>
    </source>
</evidence>
<feature type="signal peptide" evidence="2">
    <location>
        <begin position="1"/>
        <end position="24"/>
    </location>
</feature>
<reference evidence="3" key="1">
    <citation type="submission" date="2016-10" db="EMBL/GenBank/DDBJ databases">
        <authorList>
            <person name="See-Too W.S."/>
        </authorList>
    </citation>
    <scope>NUCLEOTIDE SEQUENCE</scope>
    <source>
        <strain evidence="3">DSM 22276</strain>
    </source>
</reference>
<gene>
    <name evidence="3" type="ORF">BCM40_05380</name>
</gene>
<accession>A0A1C7EGB6</accession>
<keyword evidence="4" id="KW-1185">Reference proteome</keyword>
<sequence length="238" mass="26725">MKKKIFTRFTAIMFLIGLMTAVQYNTINEPDRRDTRDVWEVRQELSREKKMHSQLLSEIGTLDETLNKYDAAADESPEQALRETAGELRNAVGLTETTGPGIEVFVEPSMEAVALGLEIEGISPDLLIRLVNEINRYDALYVSIDGKRIINTTSIRDINGETSVNGKPVETPPFSIKIISKSMKDSEKLYNHILASRILDDFYIDNMSLTVSAPQSDMVIQAYDGTIDTKYLQAIEGE</sequence>
<dbReference type="Gene3D" id="3.30.70.1880">
    <property type="entry name" value="Protein of unknown function DUF881"/>
    <property type="match status" value="1"/>
</dbReference>
<evidence type="ECO:0008006" key="5">
    <source>
        <dbReference type="Google" id="ProtNLM"/>
    </source>
</evidence>
<dbReference type="InterPro" id="IPR010273">
    <property type="entry name" value="DUF881"/>
</dbReference>
<dbReference type="Proteomes" id="UP000092495">
    <property type="component" value="Chromosome"/>
</dbReference>
<evidence type="ECO:0000256" key="1">
    <source>
        <dbReference type="ARBA" id="ARBA00009108"/>
    </source>
</evidence>
<dbReference type="AlphaFoldDB" id="A0A1C7EGB6"/>
<dbReference type="KEGG" id="pdg:BCM40_05380"/>
<dbReference type="PANTHER" id="PTHR37313">
    <property type="entry name" value="UPF0749 PROTEIN RV1825"/>
    <property type="match status" value="1"/>
</dbReference>
<evidence type="ECO:0000313" key="4">
    <source>
        <dbReference type="Proteomes" id="UP000092495"/>
    </source>
</evidence>
<protein>
    <recommendedName>
        <fullName evidence="5">NgoFVII family restriction endonuclease</fullName>
    </recommendedName>
</protein>
<proteinExistence type="inferred from homology"/>
<name>A0A1C7EGB6_9BACL</name>
<organism evidence="3 4">
    <name type="scientific">Planococcus donghaensis</name>
    <dbReference type="NCBI Taxonomy" id="414778"/>
    <lineage>
        <taxon>Bacteria</taxon>
        <taxon>Bacillati</taxon>
        <taxon>Bacillota</taxon>
        <taxon>Bacilli</taxon>
        <taxon>Bacillales</taxon>
        <taxon>Caryophanaceae</taxon>
        <taxon>Planococcus</taxon>
    </lineage>
</organism>
<comment type="similarity">
    <text evidence="1">Belongs to the UPF0749 family.</text>
</comment>
<dbReference type="STRING" id="414778.BCM40_05380"/>
<dbReference type="OrthoDB" id="2439649at2"/>
<evidence type="ECO:0000256" key="2">
    <source>
        <dbReference type="SAM" id="SignalP"/>
    </source>
</evidence>